<dbReference type="Pfam" id="PF11258">
    <property type="entry name" value="DUF3048"/>
    <property type="match status" value="1"/>
</dbReference>
<feature type="region of interest" description="Disordered" evidence="1">
    <location>
        <begin position="28"/>
        <end position="52"/>
    </location>
</feature>
<dbReference type="Proteomes" id="UP001597273">
    <property type="component" value="Unassembled WGS sequence"/>
</dbReference>
<name>A0ABW4QLX4_9BACL</name>
<feature type="domain" description="DUF3048" evidence="3">
    <location>
        <begin position="214"/>
        <end position="323"/>
    </location>
</feature>
<evidence type="ECO:0000256" key="1">
    <source>
        <dbReference type="SAM" id="MobiDB-lite"/>
    </source>
</evidence>
<dbReference type="SUPFAM" id="SSF159774">
    <property type="entry name" value="YerB-like"/>
    <property type="match status" value="1"/>
</dbReference>
<dbReference type="InterPro" id="IPR035328">
    <property type="entry name" value="DUF3048_C"/>
</dbReference>
<protein>
    <submittedName>
        <fullName evidence="4">DUF3048 domain-containing protein</fullName>
    </submittedName>
</protein>
<evidence type="ECO:0000313" key="4">
    <source>
        <dbReference type="EMBL" id="MFD1864546.1"/>
    </source>
</evidence>
<reference evidence="5" key="1">
    <citation type="journal article" date="2019" name="Int. J. Syst. Evol. Microbiol.">
        <title>The Global Catalogue of Microorganisms (GCM) 10K type strain sequencing project: providing services to taxonomists for standard genome sequencing and annotation.</title>
        <authorList>
            <consortium name="The Broad Institute Genomics Platform"/>
            <consortium name="The Broad Institute Genome Sequencing Center for Infectious Disease"/>
            <person name="Wu L."/>
            <person name="Ma J."/>
        </authorList>
    </citation>
    <scope>NUCLEOTIDE SEQUENCE [LARGE SCALE GENOMIC DNA]</scope>
    <source>
        <strain evidence="5">CGMCC 1.15475</strain>
    </source>
</reference>
<dbReference type="Pfam" id="PF17479">
    <property type="entry name" value="DUF3048_C"/>
    <property type="match status" value="1"/>
</dbReference>
<proteinExistence type="predicted"/>
<accession>A0ABW4QLX4</accession>
<comment type="caution">
    <text evidence="4">The sequence shown here is derived from an EMBL/GenBank/DDBJ whole genome shotgun (WGS) entry which is preliminary data.</text>
</comment>
<sequence>MKRWLLVLLAATLLGGIVLYYMNKGNGDEPADRPSEETPELTTSPYSGEAGGPFDKRAVMAVVNNHPDARPQTGLAEADMVFEFIAEYNITRFLALYQSGYPEEVGPIRSAREYFVKLAAAHDAFFVAHGYSPEAYQLLESGIVDHVNGMDHDGTLFQRSSDRVAPHNSYITFENVLTAMENTGASAAYSGTSPYAFYDSIESAKLVEQATSIEVQYGTDPDFLNTYSYDAGTGLYSRASGGVRTAEKDTGEAVELANILVFEAAHKTIDAKGRQAIDISSGGKALLFQGGGIQEIAWSSKDGMLVPTIDGESVRLAPGKSWIHIVPVEPGMESSVRYTP</sequence>
<feature type="domain" description="DUF3048" evidence="2">
    <location>
        <begin position="55"/>
        <end position="185"/>
    </location>
</feature>
<organism evidence="4 5">
    <name type="scientific">Planococcus chinensis</name>
    <dbReference type="NCBI Taxonomy" id="272917"/>
    <lineage>
        <taxon>Bacteria</taxon>
        <taxon>Bacillati</taxon>
        <taxon>Bacillota</taxon>
        <taxon>Bacilli</taxon>
        <taxon>Bacillales</taxon>
        <taxon>Caryophanaceae</taxon>
        <taxon>Planococcus</taxon>
    </lineage>
</organism>
<gene>
    <name evidence="4" type="ORF">ACFSDB_16710</name>
</gene>
<dbReference type="RefSeq" id="WP_204893634.1">
    <property type="nucleotide sequence ID" value="NZ_JBHUFW010000014.1"/>
</dbReference>
<dbReference type="Gene3D" id="3.50.90.10">
    <property type="entry name" value="YerB-like"/>
    <property type="match status" value="1"/>
</dbReference>
<evidence type="ECO:0000259" key="2">
    <source>
        <dbReference type="Pfam" id="PF11258"/>
    </source>
</evidence>
<dbReference type="InterPro" id="IPR023158">
    <property type="entry name" value="YerB-like_sf"/>
</dbReference>
<evidence type="ECO:0000259" key="3">
    <source>
        <dbReference type="Pfam" id="PF17479"/>
    </source>
</evidence>
<dbReference type="EMBL" id="JBHUFW010000014">
    <property type="protein sequence ID" value="MFD1864546.1"/>
    <property type="molecule type" value="Genomic_DNA"/>
</dbReference>
<evidence type="ECO:0000313" key="5">
    <source>
        <dbReference type="Proteomes" id="UP001597273"/>
    </source>
</evidence>
<keyword evidence="5" id="KW-1185">Reference proteome</keyword>
<dbReference type="InterPro" id="IPR021416">
    <property type="entry name" value="DUF3048_N"/>
</dbReference>